<evidence type="ECO:0000313" key="2">
    <source>
        <dbReference type="EMBL" id="CCX04488.1"/>
    </source>
</evidence>
<gene>
    <name evidence="2" type="ORF">PCON_02458</name>
</gene>
<protein>
    <submittedName>
        <fullName evidence="2">Uncharacterized protein</fullName>
    </submittedName>
</protein>
<feature type="compositionally biased region" description="Acidic residues" evidence="1">
    <location>
        <begin position="250"/>
        <end position="270"/>
    </location>
</feature>
<accession>U4KTV6</accession>
<dbReference type="AlphaFoldDB" id="U4KTV6"/>
<feature type="compositionally biased region" description="Acidic residues" evidence="1">
    <location>
        <begin position="149"/>
        <end position="167"/>
    </location>
</feature>
<dbReference type="OrthoDB" id="5387651at2759"/>
<evidence type="ECO:0000313" key="3">
    <source>
        <dbReference type="Proteomes" id="UP000018144"/>
    </source>
</evidence>
<proteinExistence type="predicted"/>
<reference evidence="2 3" key="1">
    <citation type="journal article" date="2013" name="PLoS Genet.">
        <title>The genome and development-dependent transcriptomes of Pyronema confluens: a window into fungal evolution.</title>
        <authorList>
            <person name="Traeger S."/>
            <person name="Altegoer F."/>
            <person name="Freitag M."/>
            <person name="Gabaldon T."/>
            <person name="Kempken F."/>
            <person name="Kumar A."/>
            <person name="Marcet-Houben M."/>
            <person name="Poggeler S."/>
            <person name="Stajich J.E."/>
            <person name="Nowrousian M."/>
        </authorList>
    </citation>
    <scope>NUCLEOTIDE SEQUENCE [LARGE SCALE GENOMIC DNA]</scope>
    <source>
        <strain evidence="3">CBS 100304</strain>
        <tissue evidence="2">Vegetative mycelium</tissue>
    </source>
</reference>
<dbReference type="EMBL" id="HF935206">
    <property type="protein sequence ID" value="CCX04488.1"/>
    <property type="molecule type" value="Genomic_DNA"/>
</dbReference>
<feature type="region of interest" description="Disordered" evidence="1">
    <location>
        <begin position="32"/>
        <end position="87"/>
    </location>
</feature>
<evidence type="ECO:0000256" key="1">
    <source>
        <dbReference type="SAM" id="MobiDB-lite"/>
    </source>
</evidence>
<feature type="region of interest" description="Disordered" evidence="1">
    <location>
        <begin position="249"/>
        <end position="312"/>
    </location>
</feature>
<feature type="compositionally biased region" description="Basic and acidic residues" evidence="1">
    <location>
        <begin position="70"/>
        <end position="79"/>
    </location>
</feature>
<name>U4KTV6_PYROM</name>
<keyword evidence="3" id="KW-1185">Reference proteome</keyword>
<organism evidence="2 3">
    <name type="scientific">Pyronema omphalodes (strain CBS 100304)</name>
    <name type="common">Pyronema confluens</name>
    <dbReference type="NCBI Taxonomy" id="1076935"/>
    <lineage>
        <taxon>Eukaryota</taxon>
        <taxon>Fungi</taxon>
        <taxon>Dikarya</taxon>
        <taxon>Ascomycota</taxon>
        <taxon>Pezizomycotina</taxon>
        <taxon>Pezizomycetes</taxon>
        <taxon>Pezizales</taxon>
        <taxon>Pyronemataceae</taxon>
        <taxon>Pyronema</taxon>
    </lineage>
</organism>
<feature type="region of interest" description="Disordered" evidence="1">
    <location>
        <begin position="148"/>
        <end position="175"/>
    </location>
</feature>
<sequence length="312" mass="34610">MMDSEVLTELLVALPEWATRLRDISTRFSDFGSGDNAAVNPTPELTAPPPQQAGGRRGRYAPPSLPEDEVVPKKPDSGTKKLYAKPGSTKAKFSSITGPDIYYDGEAQMLLFDCWTALNSKRGVLRKEMMTIRRKKVLTLPTANYGYSDSDDELEADDASDKEETEEDRLRKAEEERQRLEQLKKKEEDERRSKVLEFIDGCLDKAASACESAATVWLRGEGCVGHVVFITARMAEAVLKIREELGTPEVQDDGYDEGFGEEVEREDAEEELHHKKPSGGSQRDVAIDDSGAAKEGRTYHRPSSPQPVEVAG</sequence>
<dbReference type="Proteomes" id="UP000018144">
    <property type="component" value="Unassembled WGS sequence"/>
</dbReference>